<dbReference type="KEGG" id="oho:Oweho_0336"/>
<dbReference type="HOGENOM" id="CLU_047487_0_0_10"/>
<sequence length="358" mass="41396">MRRKIWYFYMWFYLKITAQFFYRKFTVVGKENVPRKRAVIFVPNHVNTFMDAVIVATAQTRMSHHMARADVFKNPKLIWLMATVNLRPIYRIRDGKDAVGKNEQVFTQLQDFMKQGECVTIHPEGTHSLDFRLRNFKKGFTRLAFGYLDRFPDKEIDIVPVGINYDNPTEFGSKVSIHYGKPIDVRPYYKMADQNKAAQELTKDSHQALLPLVTNIDDEENYDEILKKLIATGADLSNPEECNPIIQEIENGENPKLIRKIKGPGIINKIIFPFALINNWAAVLIWKKIKPTFKDPAWHGPIKYALGLTVAPLMYILQTILVTLFAGWIWGLIYLFLSMVTVHSLRIGQSATRLSFHS</sequence>
<dbReference type="SUPFAM" id="SSF69593">
    <property type="entry name" value="Glycerol-3-phosphate (1)-acyltransferase"/>
    <property type="match status" value="1"/>
</dbReference>
<proteinExistence type="predicted"/>
<dbReference type="GO" id="GO:0004366">
    <property type="term" value="F:glycerol-3-phosphate O-acyltransferase activity"/>
    <property type="evidence" value="ECO:0007669"/>
    <property type="project" value="TreeGrafter"/>
</dbReference>
<dbReference type="EMBL" id="CP003156">
    <property type="protein sequence ID" value="AEV31357.1"/>
    <property type="molecule type" value="Genomic_DNA"/>
</dbReference>
<dbReference type="InterPro" id="IPR052744">
    <property type="entry name" value="GPAT/DAPAT"/>
</dbReference>
<evidence type="ECO:0000256" key="1">
    <source>
        <dbReference type="SAM" id="Phobius"/>
    </source>
</evidence>
<keyword evidence="1" id="KW-0812">Transmembrane</keyword>
<feature type="transmembrane region" description="Helical" evidence="1">
    <location>
        <begin position="266"/>
        <end position="286"/>
    </location>
</feature>
<dbReference type="GO" id="GO:0016287">
    <property type="term" value="F:glycerone-phosphate O-acyltransferase activity"/>
    <property type="evidence" value="ECO:0007669"/>
    <property type="project" value="TreeGrafter"/>
</dbReference>
<feature type="transmembrane region" description="Helical" evidence="1">
    <location>
        <begin position="313"/>
        <end position="337"/>
    </location>
</feature>
<organism evidence="3 4">
    <name type="scientific">Owenweeksia hongkongensis (strain DSM 17368 / CIP 108786 / JCM 12287 / NRRL B-23963 / UST20020801)</name>
    <dbReference type="NCBI Taxonomy" id="926562"/>
    <lineage>
        <taxon>Bacteria</taxon>
        <taxon>Pseudomonadati</taxon>
        <taxon>Bacteroidota</taxon>
        <taxon>Flavobacteriia</taxon>
        <taxon>Flavobacteriales</taxon>
        <taxon>Owenweeksiaceae</taxon>
        <taxon>Owenweeksia</taxon>
    </lineage>
</organism>
<feature type="domain" description="Phospholipid/glycerol acyltransferase" evidence="2">
    <location>
        <begin position="39"/>
        <end position="166"/>
    </location>
</feature>
<name>G8R8H5_OWEHD</name>
<dbReference type="Pfam" id="PF01553">
    <property type="entry name" value="Acyltransferase"/>
    <property type="match status" value="1"/>
</dbReference>
<dbReference type="Proteomes" id="UP000005631">
    <property type="component" value="Chromosome"/>
</dbReference>
<keyword evidence="1" id="KW-0472">Membrane</keyword>
<evidence type="ECO:0000259" key="2">
    <source>
        <dbReference type="SMART" id="SM00563"/>
    </source>
</evidence>
<dbReference type="PANTHER" id="PTHR31605">
    <property type="entry name" value="GLYCEROL-3-PHOSPHATE O-ACYLTRANSFERASE 1"/>
    <property type="match status" value="1"/>
</dbReference>
<dbReference type="InterPro" id="IPR002123">
    <property type="entry name" value="Plipid/glycerol_acylTrfase"/>
</dbReference>
<keyword evidence="1" id="KW-1133">Transmembrane helix</keyword>
<protein>
    <submittedName>
        <fullName evidence="3">1-acyl-sn-glycerol-3-phosphate acyltransferase</fullName>
    </submittedName>
</protein>
<evidence type="ECO:0000313" key="3">
    <source>
        <dbReference type="EMBL" id="AEV31357.1"/>
    </source>
</evidence>
<dbReference type="AlphaFoldDB" id="G8R8H5"/>
<dbReference type="OrthoDB" id="9806008at2"/>
<evidence type="ECO:0000313" key="4">
    <source>
        <dbReference type="Proteomes" id="UP000005631"/>
    </source>
</evidence>
<dbReference type="STRING" id="926562.Oweho_0336"/>
<dbReference type="RefSeq" id="WP_014200718.1">
    <property type="nucleotide sequence ID" value="NC_016599.1"/>
</dbReference>
<dbReference type="SMART" id="SM00563">
    <property type="entry name" value="PlsC"/>
    <property type="match status" value="1"/>
</dbReference>
<keyword evidence="3" id="KW-0012">Acyltransferase</keyword>
<accession>G8R8H5</accession>
<keyword evidence="3" id="KW-0808">Transferase</keyword>
<dbReference type="GO" id="GO:0008654">
    <property type="term" value="P:phospholipid biosynthetic process"/>
    <property type="evidence" value="ECO:0007669"/>
    <property type="project" value="TreeGrafter"/>
</dbReference>
<reference evidence="3 4" key="1">
    <citation type="journal article" date="2012" name="Stand. Genomic Sci.">
        <title>Genome sequence of the orange-pigmented seawater bacterium Owenweeksia hongkongensis type strain (UST20020801(T)).</title>
        <authorList>
            <person name="Riedel T."/>
            <person name="Held B."/>
            <person name="Nolan M."/>
            <person name="Lucas S."/>
            <person name="Lapidus A."/>
            <person name="Tice H."/>
            <person name="Del Rio T.G."/>
            <person name="Cheng J.F."/>
            <person name="Han C."/>
            <person name="Tapia R."/>
            <person name="Goodwin L.A."/>
            <person name="Pitluck S."/>
            <person name="Liolios K."/>
            <person name="Mavromatis K."/>
            <person name="Pagani I."/>
            <person name="Ivanova N."/>
            <person name="Mikhailova N."/>
            <person name="Pati A."/>
            <person name="Chen A."/>
            <person name="Palaniappan K."/>
            <person name="Rohde M."/>
            <person name="Tindall B.J."/>
            <person name="Detter J.C."/>
            <person name="Goker M."/>
            <person name="Woyke T."/>
            <person name="Bristow J."/>
            <person name="Eisen J.A."/>
            <person name="Markowitz V."/>
            <person name="Hugenholtz P."/>
            <person name="Klenk H.P."/>
            <person name="Kyrpides N.C."/>
        </authorList>
    </citation>
    <scope>NUCLEOTIDE SEQUENCE</scope>
    <source>
        <strain evidence="4">DSM 17368 / JCM 12287 / NRRL B-23963</strain>
    </source>
</reference>
<gene>
    <name evidence="3" type="ordered locus">Oweho_0336</name>
</gene>
<dbReference type="eggNOG" id="COG0204">
    <property type="taxonomic scope" value="Bacteria"/>
</dbReference>
<dbReference type="PANTHER" id="PTHR31605:SF0">
    <property type="entry name" value="GLYCEROL-3-PHOSPHATE O-ACYLTRANSFERASE 1"/>
    <property type="match status" value="1"/>
</dbReference>
<keyword evidence="4" id="KW-1185">Reference proteome</keyword>